<organism evidence="10 11">
    <name type="scientific">Panicum virgatum</name>
    <name type="common">Blackwell switchgrass</name>
    <dbReference type="NCBI Taxonomy" id="38727"/>
    <lineage>
        <taxon>Eukaryota</taxon>
        <taxon>Viridiplantae</taxon>
        <taxon>Streptophyta</taxon>
        <taxon>Embryophyta</taxon>
        <taxon>Tracheophyta</taxon>
        <taxon>Spermatophyta</taxon>
        <taxon>Magnoliopsida</taxon>
        <taxon>Liliopsida</taxon>
        <taxon>Poales</taxon>
        <taxon>Poaceae</taxon>
        <taxon>PACMAD clade</taxon>
        <taxon>Panicoideae</taxon>
        <taxon>Panicodae</taxon>
        <taxon>Paniceae</taxon>
        <taxon>Panicinae</taxon>
        <taxon>Panicum</taxon>
        <taxon>Panicum sect. Hiantes</taxon>
    </lineage>
</organism>
<dbReference type="FunFam" id="1.10.510.10:FF:000571">
    <property type="entry name" value="Maternal embryonic leucine zipper kinase"/>
    <property type="match status" value="1"/>
</dbReference>
<dbReference type="Gene3D" id="1.10.510.10">
    <property type="entry name" value="Transferase(Phosphotransferase) domain 1"/>
    <property type="match status" value="1"/>
</dbReference>
<evidence type="ECO:0000256" key="3">
    <source>
        <dbReference type="ARBA" id="ARBA00022527"/>
    </source>
</evidence>
<evidence type="ECO:0000256" key="7">
    <source>
        <dbReference type="ARBA" id="ARBA00022840"/>
    </source>
</evidence>
<dbReference type="InterPro" id="IPR000719">
    <property type="entry name" value="Prot_kinase_dom"/>
</dbReference>
<dbReference type="PANTHER" id="PTHR24346:SF82">
    <property type="entry name" value="KP78A-RELATED"/>
    <property type="match status" value="1"/>
</dbReference>
<keyword evidence="6" id="KW-0418">Kinase</keyword>
<keyword evidence="4" id="KW-0808">Transferase</keyword>
<dbReference type="PANTHER" id="PTHR24346">
    <property type="entry name" value="MAP/MICROTUBULE AFFINITY-REGULATING KINASE"/>
    <property type="match status" value="1"/>
</dbReference>
<dbReference type="AlphaFoldDB" id="A0A8T0QXW6"/>
<dbReference type="EMBL" id="CM029048">
    <property type="protein sequence ID" value="KAG2577994.1"/>
    <property type="molecule type" value="Genomic_DNA"/>
</dbReference>
<comment type="caution">
    <text evidence="10">The sequence shown here is derived from an EMBL/GenBank/DDBJ whole genome shotgun (WGS) entry which is preliminary data.</text>
</comment>
<evidence type="ECO:0000256" key="8">
    <source>
        <dbReference type="ARBA" id="ARBA00058225"/>
    </source>
</evidence>
<dbReference type="GO" id="GO:0005737">
    <property type="term" value="C:cytoplasm"/>
    <property type="evidence" value="ECO:0007669"/>
    <property type="project" value="TreeGrafter"/>
</dbReference>
<evidence type="ECO:0000256" key="4">
    <source>
        <dbReference type="ARBA" id="ARBA00022679"/>
    </source>
</evidence>
<evidence type="ECO:0000256" key="2">
    <source>
        <dbReference type="ARBA" id="ARBA00006234"/>
    </source>
</evidence>
<name>A0A8T0QXW6_PANVG</name>
<evidence type="ECO:0000256" key="6">
    <source>
        <dbReference type="ARBA" id="ARBA00022777"/>
    </source>
</evidence>
<sequence length="189" mass="21608">MEGHSSTLESYKIGGTIQLGSFWKVKVATNNLTGQKVAVKVIKRDDDTMKSIGMEEKVTKEIGILRSFASLRVIKLHDVIETFEAFYVVMEYCENGELLDYVILKGRLQEDEARRIFRQIICGVEYCYRNKVVHCDLNLENLLLDSEYNIKIANFGFSNIMQDGQFLNTRSGTSSYAAPEVYLYANYPD</sequence>
<accession>A0A8T0QXW6</accession>
<evidence type="ECO:0000259" key="9">
    <source>
        <dbReference type="PROSITE" id="PS50011"/>
    </source>
</evidence>
<protein>
    <recommendedName>
        <fullName evidence="9">Protein kinase domain-containing protein</fullName>
    </recommendedName>
</protein>
<evidence type="ECO:0000313" key="11">
    <source>
        <dbReference type="Proteomes" id="UP000823388"/>
    </source>
</evidence>
<reference evidence="10" key="1">
    <citation type="submission" date="2020-05" db="EMBL/GenBank/DDBJ databases">
        <title>WGS assembly of Panicum virgatum.</title>
        <authorList>
            <person name="Lovell J.T."/>
            <person name="Jenkins J."/>
            <person name="Shu S."/>
            <person name="Juenger T.E."/>
            <person name="Schmutz J."/>
        </authorList>
    </citation>
    <scope>NUCLEOTIDE SEQUENCE</scope>
    <source>
        <strain evidence="10">AP13</strain>
    </source>
</reference>
<dbReference type="SUPFAM" id="SSF56112">
    <property type="entry name" value="Protein kinase-like (PK-like)"/>
    <property type="match status" value="1"/>
</dbReference>
<keyword evidence="5" id="KW-0547">Nucleotide-binding</keyword>
<evidence type="ECO:0000313" key="10">
    <source>
        <dbReference type="EMBL" id="KAG2577994.1"/>
    </source>
</evidence>
<proteinExistence type="inferred from homology"/>
<dbReference type="InterPro" id="IPR011009">
    <property type="entry name" value="Kinase-like_dom_sf"/>
</dbReference>
<comment type="function">
    <text evidence="8">CIPK serine-threonine protein kinases interact with CBL proteins. Binding of a CBL protein to the regulatory NAF domain of CIPK protein lead to the activation of the kinase in a calcium-dependent manner.</text>
</comment>
<dbReference type="GO" id="GO:0005524">
    <property type="term" value="F:ATP binding"/>
    <property type="evidence" value="ECO:0007669"/>
    <property type="project" value="UniProtKB-KW"/>
</dbReference>
<keyword evidence="11" id="KW-1185">Reference proteome</keyword>
<dbReference type="GO" id="GO:0004674">
    <property type="term" value="F:protein serine/threonine kinase activity"/>
    <property type="evidence" value="ECO:0007669"/>
    <property type="project" value="UniProtKB-KW"/>
</dbReference>
<keyword evidence="7" id="KW-0067">ATP-binding</keyword>
<dbReference type="Pfam" id="PF00069">
    <property type="entry name" value="Pkinase"/>
    <property type="match status" value="1"/>
</dbReference>
<comment type="cofactor">
    <cofactor evidence="1">
        <name>Mn(2+)</name>
        <dbReference type="ChEBI" id="CHEBI:29035"/>
    </cofactor>
</comment>
<gene>
    <name evidence="10" type="ORF">PVAP13_6NG169600</name>
</gene>
<comment type="similarity">
    <text evidence="2">Belongs to the protein kinase superfamily. CAMK Ser/Thr protein kinase family. SNF1 subfamily.</text>
</comment>
<keyword evidence="3" id="KW-0723">Serine/threonine-protein kinase</keyword>
<evidence type="ECO:0000256" key="5">
    <source>
        <dbReference type="ARBA" id="ARBA00022741"/>
    </source>
</evidence>
<evidence type="ECO:0000256" key="1">
    <source>
        <dbReference type="ARBA" id="ARBA00001936"/>
    </source>
</evidence>
<dbReference type="PROSITE" id="PS50011">
    <property type="entry name" value="PROTEIN_KINASE_DOM"/>
    <property type="match status" value="1"/>
</dbReference>
<dbReference type="Proteomes" id="UP000823388">
    <property type="component" value="Chromosome 6N"/>
</dbReference>
<dbReference type="GO" id="GO:0035556">
    <property type="term" value="P:intracellular signal transduction"/>
    <property type="evidence" value="ECO:0007669"/>
    <property type="project" value="TreeGrafter"/>
</dbReference>
<feature type="domain" description="Protein kinase" evidence="9">
    <location>
        <begin position="11"/>
        <end position="189"/>
    </location>
</feature>